<dbReference type="InterPro" id="IPR002938">
    <property type="entry name" value="FAD-bd"/>
</dbReference>
<dbReference type="NCBIfam" id="NF006002">
    <property type="entry name" value="PRK08132.1"/>
    <property type="match status" value="1"/>
</dbReference>
<dbReference type="OrthoDB" id="3443359at2"/>
<dbReference type="PANTHER" id="PTHR43004:SF19">
    <property type="entry name" value="BINDING MONOOXYGENASE, PUTATIVE (JCVI)-RELATED"/>
    <property type="match status" value="1"/>
</dbReference>
<dbReference type="InterPro" id="IPR036188">
    <property type="entry name" value="FAD/NAD-bd_sf"/>
</dbReference>
<sequence length="536" mass="59060">MFVRQTYKHTPDRLELEGTPIQRAVVIVGGGLVGLTMALDLSCRGIPALVLDDDNTVSVGGRAICHAHKTLQVWDRLGCLEPVLANGVCWSQGKIFHAEELITEFSVGTTGADGLPPFINLQQYYVEEALINAIAQHDDIDLRWNSKARLLKVDADHVLIEVEGPHSTYQVTTDWLIAADGARSAIRTELGLECEGIRFEDRFLNTSVRLPPGRTAERLFWFDHPSHPGGTILMHQQADNLWRIDFELRDDEVDVATNIADAAVRITGLVGDTEDIEVEWTSQYAVQSKTMSDYRHGRIIFIGDSAHQVSPYGARGGNSGVPDTENLGWKLKRVLTGKAPEKILDSYSDERVAAARENVTRSSQSTEFITPHSFGSHLLRQAVLLMAKEQPLARLAVNTGRLSEPMLYADSPLNTPDEDHWPEGAPMPGAIVPAVRIDTPLGSEGLYKQFNDDFVVVRVSAQPAPIWLQDMEARGDIRLLDCDPGSDLAAVLGAGEGAMVLVRPDMHICARWQAPRQGKLENALLRAQGHIKEGMQ</sequence>
<dbReference type="Gene3D" id="3.30.70.2450">
    <property type="match status" value="1"/>
</dbReference>
<keyword evidence="5" id="KW-0503">Monooxygenase</keyword>
<dbReference type="InterPro" id="IPR050641">
    <property type="entry name" value="RIFMO-like"/>
</dbReference>
<dbReference type="GO" id="GO:0071949">
    <property type="term" value="F:FAD binding"/>
    <property type="evidence" value="ECO:0007669"/>
    <property type="project" value="InterPro"/>
</dbReference>
<evidence type="ECO:0000256" key="3">
    <source>
        <dbReference type="ARBA" id="ARBA00022827"/>
    </source>
</evidence>
<gene>
    <name evidence="5" type="ORF">BN2475_260045</name>
</gene>
<dbReference type="AlphaFoldDB" id="A0A1N7RZM0"/>
<evidence type="ECO:0000256" key="1">
    <source>
        <dbReference type="ARBA" id="ARBA00001974"/>
    </source>
</evidence>
<dbReference type="PANTHER" id="PTHR43004">
    <property type="entry name" value="TRK SYSTEM POTASSIUM UPTAKE PROTEIN"/>
    <property type="match status" value="1"/>
</dbReference>
<name>A0A1N7RZM0_9BURK</name>
<comment type="cofactor">
    <cofactor evidence="1">
        <name>FAD</name>
        <dbReference type="ChEBI" id="CHEBI:57692"/>
    </cofactor>
</comment>
<dbReference type="RefSeq" id="WP_094779914.1">
    <property type="nucleotide sequence ID" value="NZ_CYGX02000026.1"/>
</dbReference>
<dbReference type="Gene3D" id="3.50.50.60">
    <property type="entry name" value="FAD/NAD(P)-binding domain"/>
    <property type="match status" value="1"/>
</dbReference>
<proteinExistence type="predicted"/>
<reference evidence="5 6" key="1">
    <citation type="submission" date="2016-12" db="EMBL/GenBank/DDBJ databases">
        <authorList>
            <person name="Song W.-J."/>
            <person name="Kurnit D.M."/>
        </authorList>
    </citation>
    <scope>NUCLEOTIDE SEQUENCE [LARGE SCALE GENOMIC DNA]</scope>
    <source>
        <strain evidence="5 6">STM7296</strain>
    </source>
</reference>
<accession>A0A1N7RZM0</accession>
<dbReference type="STRING" id="1247936.BN2475_260045"/>
<dbReference type="EMBL" id="CYGX02000026">
    <property type="protein sequence ID" value="SIT40590.1"/>
    <property type="molecule type" value="Genomic_DNA"/>
</dbReference>
<protein>
    <submittedName>
        <fullName evidence="5">Putative aromatic ring monooxygenase</fullName>
        <ecNumber evidence="5">1.14.13.-</ecNumber>
    </submittedName>
</protein>
<dbReference type="EC" id="1.14.13.-" evidence="5"/>
<dbReference type="Pfam" id="PF01494">
    <property type="entry name" value="FAD_binding_3"/>
    <property type="match status" value="1"/>
</dbReference>
<dbReference type="PRINTS" id="PR00420">
    <property type="entry name" value="RNGMNOXGNASE"/>
</dbReference>
<dbReference type="Proteomes" id="UP000187012">
    <property type="component" value="Unassembled WGS sequence"/>
</dbReference>
<keyword evidence="5" id="KW-0560">Oxidoreductase</keyword>
<organism evidence="5 6">
    <name type="scientific">Paraburkholderia ribeironis</name>
    <dbReference type="NCBI Taxonomy" id="1247936"/>
    <lineage>
        <taxon>Bacteria</taxon>
        <taxon>Pseudomonadati</taxon>
        <taxon>Pseudomonadota</taxon>
        <taxon>Betaproteobacteria</taxon>
        <taxon>Burkholderiales</taxon>
        <taxon>Burkholderiaceae</taxon>
        <taxon>Paraburkholderia</taxon>
    </lineage>
</organism>
<evidence type="ECO:0000256" key="2">
    <source>
        <dbReference type="ARBA" id="ARBA00022630"/>
    </source>
</evidence>
<keyword evidence="2" id="KW-0285">Flavoprotein</keyword>
<keyword evidence="6" id="KW-1185">Reference proteome</keyword>
<dbReference type="Gene3D" id="3.40.30.120">
    <property type="match status" value="1"/>
</dbReference>
<feature type="domain" description="FAD-binding" evidence="4">
    <location>
        <begin position="24"/>
        <end position="362"/>
    </location>
</feature>
<evidence type="ECO:0000313" key="6">
    <source>
        <dbReference type="Proteomes" id="UP000187012"/>
    </source>
</evidence>
<keyword evidence="3" id="KW-0274">FAD</keyword>
<dbReference type="GO" id="GO:0016709">
    <property type="term" value="F:oxidoreductase activity, acting on paired donors, with incorporation or reduction of molecular oxygen, NAD(P)H as one donor, and incorporation of one atom of oxygen"/>
    <property type="evidence" value="ECO:0007669"/>
    <property type="project" value="UniProtKB-ARBA"/>
</dbReference>
<dbReference type="SUPFAM" id="SSF51905">
    <property type="entry name" value="FAD/NAD(P)-binding domain"/>
    <property type="match status" value="1"/>
</dbReference>
<evidence type="ECO:0000259" key="4">
    <source>
        <dbReference type="Pfam" id="PF01494"/>
    </source>
</evidence>
<evidence type="ECO:0000313" key="5">
    <source>
        <dbReference type="EMBL" id="SIT40590.1"/>
    </source>
</evidence>